<protein>
    <submittedName>
        <fullName evidence="1">Uncharacterized protein</fullName>
    </submittedName>
</protein>
<reference evidence="1" key="1">
    <citation type="submission" date="2013-07" db="EMBL/GenBank/DDBJ databases">
        <title>The genome of an arbuscular mycorrhizal fungus provides insights into the evolution of the oldest plant symbiosis.</title>
        <authorList>
            <consortium name="DOE Joint Genome Institute"/>
            <person name="Tisserant E."/>
            <person name="Malbreil M."/>
            <person name="Kuo A."/>
            <person name="Kohler A."/>
            <person name="Symeonidi A."/>
            <person name="Balestrini R."/>
            <person name="Charron P."/>
            <person name="Duensing N."/>
            <person name="Frei-dit-Frey N."/>
            <person name="Gianinazzi-Pearson V."/>
            <person name="Gilbert B."/>
            <person name="Handa Y."/>
            <person name="Hijri M."/>
            <person name="Kaul R."/>
            <person name="Kawaguchi M."/>
            <person name="Krajinski F."/>
            <person name="Lammers P."/>
            <person name="Lapierre D."/>
            <person name="Masclaux F.G."/>
            <person name="Murat C."/>
            <person name="Morin E."/>
            <person name="Ndikumana S."/>
            <person name="Pagni M."/>
            <person name="Petitpierre D."/>
            <person name="Requena N."/>
            <person name="Rosikiewicz P."/>
            <person name="Riley R."/>
            <person name="Saito K."/>
            <person name="San Clemente H."/>
            <person name="Shapiro H."/>
            <person name="van Tuinen D."/>
            <person name="Becard G."/>
            <person name="Bonfante P."/>
            <person name="Paszkowski U."/>
            <person name="Shachar-Hill Y."/>
            <person name="Young J.P."/>
            <person name="Sanders I.R."/>
            <person name="Henrissat B."/>
            <person name="Rensing S.A."/>
            <person name="Grigoriev I.V."/>
            <person name="Corradi N."/>
            <person name="Roux C."/>
            <person name="Martin F."/>
        </authorList>
    </citation>
    <scope>NUCLEOTIDE SEQUENCE</scope>
    <source>
        <strain evidence="1">DAOM 197198</strain>
    </source>
</reference>
<proteinExistence type="predicted"/>
<name>U9TC71_RHIID</name>
<dbReference type="AlphaFoldDB" id="U9TC71"/>
<dbReference type="HOGENOM" id="CLU_2942949_0_0_1"/>
<accession>U9TC71</accession>
<sequence length="60" mass="6750">MNYNHYYYLSFIEGSSVLTLGVTSYLSGNELNVGVTSLDGVTNADNFFKKLNRIKSFAQF</sequence>
<gene>
    <name evidence="1" type="ORF">GLOINDRAFT_350015</name>
</gene>
<dbReference type="EMBL" id="KI292542">
    <property type="protein sequence ID" value="ESA05779.1"/>
    <property type="molecule type" value="Genomic_DNA"/>
</dbReference>
<evidence type="ECO:0000313" key="1">
    <source>
        <dbReference type="EMBL" id="ESA05779.1"/>
    </source>
</evidence>
<organism evidence="1">
    <name type="scientific">Rhizophagus irregularis (strain DAOM 181602 / DAOM 197198 / MUCL 43194)</name>
    <name type="common">Arbuscular mycorrhizal fungus</name>
    <name type="synonym">Glomus intraradices</name>
    <dbReference type="NCBI Taxonomy" id="747089"/>
    <lineage>
        <taxon>Eukaryota</taxon>
        <taxon>Fungi</taxon>
        <taxon>Fungi incertae sedis</taxon>
        <taxon>Mucoromycota</taxon>
        <taxon>Glomeromycotina</taxon>
        <taxon>Glomeromycetes</taxon>
        <taxon>Glomerales</taxon>
        <taxon>Glomeraceae</taxon>
        <taxon>Rhizophagus</taxon>
    </lineage>
</organism>